<name>A0AAN0RXG2_9BURK</name>
<accession>A0AAN0RXG2</accession>
<organism evidence="1 2">
    <name type="scientific">Burkholderia cenocepacia</name>
    <dbReference type="NCBI Taxonomy" id="95486"/>
    <lineage>
        <taxon>Bacteria</taxon>
        <taxon>Pseudomonadati</taxon>
        <taxon>Pseudomonadota</taxon>
        <taxon>Betaproteobacteria</taxon>
        <taxon>Burkholderiales</taxon>
        <taxon>Burkholderiaceae</taxon>
        <taxon>Burkholderia</taxon>
        <taxon>Burkholderia cepacia complex</taxon>
    </lineage>
</organism>
<sequence length="219" mass="24214">MPSLLPRLRCRSIWPTQKPATAPSSEPLAAEKSPINAAMPPTTEPITAKAQFIALLPLSIFIVLRSRVVPDRGCFGTAGRRTGLRASSAGRRATRARGLAGLRGMYHSCRRRFSRLARRRDRRAIGAPRRFLVAFADGHAFYWRVGLIGREIVAKRRACARACRKRAPREASAAAHKTAMQCPSLLAVRVLHRRNRGPPQAPARPAGLRGVSYLRKRLS</sequence>
<keyword evidence="2" id="KW-1185">Reference proteome</keyword>
<gene>
    <name evidence="1" type="ORF">DM39_5430</name>
</gene>
<protein>
    <submittedName>
        <fullName evidence="1">Membrane-like domain protein</fullName>
    </submittedName>
</protein>
<evidence type="ECO:0000313" key="1">
    <source>
        <dbReference type="EMBL" id="AIO35847.1"/>
    </source>
</evidence>
<dbReference type="EMBL" id="CP007784">
    <property type="protein sequence ID" value="AIO35847.1"/>
    <property type="molecule type" value="Genomic_DNA"/>
</dbReference>
<dbReference type="Proteomes" id="UP000029413">
    <property type="component" value="Chromosome 2"/>
</dbReference>
<dbReference type="KEGG" id="bcen:DM39_5430"/>
<evidence type="ECO:0000313" key="2">
    <source>
        <dbReference type="Proteomes" id="UP000029413"/>
    </source>
</evidence>
<dbReference type="AlphaFoldDB" id="A0AAN0RXG2"/>
<proteinExistence type="predicted"/>
<reference evidence="1 2" key="1">
    <citation type="submission" date="2014-05" db="EMBL/GenBank/DDBJ databases">
        <authorList>
            <person name="Bishop-Lilly K.A."/>
            <person name="Broomall S.M."/>
            <person name="Chain P.S."/>
            <person name="Chertkov O."/>
            <person name="Coyne S.R."/>
            <person name="Daligault H.E."/>
            <person name="Davenport K.W."/>
            <person name="Erkkila T."/>
            <person name="Frey K.G."/>
            <person name="Gibbons H.S."/>
            <person name="Gu W."/>
            <person name="Jaissle J."/>
            <person name="Johnson S.L."/>
            <person name="Koroleva G.I."/>
            <person name="Ladner J.T."/>
            <person name="Lo C.-C."/>
            <person name="Minogue T.D."/>
            <person name="Munk C."/>
            <person name="Palacios G.F."/>
            <person name="Redden C.L."/>
            <person name="Rosenzweig C.N."/>
            <person name="Scholz M.B."/>
            <person name="Teshima H."/>
            <person name="Xu Y."/>
        </authorList>
    </citation>
    <scope>NUCLEOTIDE SEQUENCE [LARGE SCALE GENOMIC DNA]</scope>
    <source>
        <strain evidence="1 2">DDS 22E-1</strain>
    </source>
</reference>